<dbReference type="NCBIfam" id="TIGR00675">
    <property type="entry name" value="dcm"/>
    <property type="match status" value="1"/>
</dbReference>
<comment type="catalytic activity">
    <reaction evidence="5 8">
        <text>a 2'-deoxycytidine in DNA + S-adenosyl-L-methionine = a 5-methyl-2'-deoxycytidine in DNA + S-adenosyl-L-homocysteine + H(+)</text>
        <dbReference type="Rhea" id="RHEA:13681"/>
        <dbReference type="Rhea" id="RHEA-COMP:11369"/>
        <dbReference type="Rhea" id="RHEA-COMP:11370"/>
        <dbReference type="ChEBI" id="CHEBI:15378"/>
        <dbReference type="ChEBI" id="CHEBI:57856"/>
        <dbReference type="ChEBI" id="CHEBI:59789"/>
        <dbReference type="ChEBI" id="CHEBI:85452"/>
        <dbReference type="ChEBI" id="CHEBI:85454"/>
        <dbReference type="EC" id="2.1.1.37"/>
    </reaction>
</comment>
<dbReference type="PANTHER" id="PTHR10629">
    <property type="entry name" value="CYTOSINE-SPECIFIC METHYLTRANSFERASE"/>
    <property type="match status" value="1"/>
</dbReference>
<dbReference type="SUPFAM" id="SSF53335">
    <property type="entry name" value="S-adenosyl-L-methionine-dependent methyltransferases"/>
    <property type="match status" value="1"/>
</dbReference>
<dbReference type="PROSITE" id="PS50943">
    <property type="entry name" value="HTH_CROC1"/>
    <property type="match status" value="1"/>
</dbReference>
<evidence type="ECO:0000256" key="2">
    <source>
        <dbReference type="ARBA" id="ARBA00022679"/>
    </source>
</evidence>
<organism evidence="10 11">
    <name type="scientific">Rhodanobacter umsongensis</name>
    <dbReference type="NCBI Taxonomy" id="633153"/>
    <lineage>
        <taxon>Bacteria</taxon>
        <taxon>Pseudomonadati</taxon>
        <taxon>Pseudomonadota</taxon>
        <taxon>Gammaproteobacteria</taxon>
        <taxon>Lysobacterales</taxon>
        <taxon>Rhodanobacteraceae</taxon>
        <taxon>Rhodanobacter</taxon>
    </lineage>
</organism>
<name>A0ABW0JJ10_9GAMM</name>
<evidence type="ECO:0000256" key="7">
    <source>
        <dbReference type="RuleBase" id="RU000416"/>
    </source>
</evidence>
<dbReference type="PANTHER" id="PTHR10629:SF52">
    <property type="entry name" value="DNA (CYTOSINE-5)-METHYLTRANSFERASE 1"/>
    <property type="match status" value="1"/>
</dbReference>
<dbReference type="Pfam" id="PF13560">
    <property type="entry name" value="HTH_31"/>
    <property type="match status" value="1"/>
</dbReference>
<comment type="caution">
    <text evidence="10">The sequence shown here is derived from an EMBL/GenBank/DDBJ whole genome shotgun (WGS) entry which is preliminary data.</text>
</comment>
<feature type="domain" description="HTH cro/C1-type" evidence="9">
    <location>
        <begin position="12"/>
        <end position="44"/>
    </location>
</feature>
<evidence type="ECO:0000259" key="9">
    <source>
        <dbReference type="PROSITE" id="PS50943"/>
    </source>
</evidence>
<dbReference type="PROSITE" id="PS51679">
    <property type="entry name" value="SAM_MT_C5"/>
    <property type="match status" value="1"/>
</dbReference>
<keyword evidence="11" id="KW-1185">Reference proteome</keyword>
<dbReference type="InterPro" id="IPR001387">
    <property type="entry name" value="Cro/C1-type_HTH"/>
</dbReference>
<sequence>MTIDRMTTGAQLRQRRERLGLSQAKLAEISGVSQHLLSAFELGKVALAAPDLAVTLDAIRDSDQVMAVSTRTKRYRERCYSEPPMLAARVAKAKPTRGNPGYVALLRELHAAHCAPKTADLSALSLFSGCGGFSLGFSAAGFSIKGFVEREEPLRAIYRQNFSDGVEIGADITAISDGDLAARAAEIGPIDVIIGGPPCQGFSLSGKRKVDDPRNQLFRHYLRFVDMFRPKMAVLENVRVLTSMRNAAGGLVRDDIRAEFGRHGYKVDFFEVNAKDYGVPQHRERVLFVAVRNDLPGHPSMPAATHGSGGGLFPGKLAWRTFADACSDLAYLESGGRSSDSLHEAVSHPSHVIEWLWDVPEGSSAHDNSDPQMRPPSGYNTTYKRQVWNEPAATVQTTFGMISGCRNVHPVATRALTIREAARLQSFPDTYRFGGTLGCIRTGIGNAVPPLLARAIAMHVRRML</sequence>
<accession>A0ABW0JJ10</accession>
<proteinExistence type="inferred from homology"/>
<dbReference type="InterPro" id="IPR010982">
    <property type="entry name" value="Lambda_DNA-bd_dom_sf"/>
</dbReference>
<dbReference type="SUPFAM" id="SSF47413">
    <property type="entry name" value="lambda repressor-like DNA-binding domains"/>
    <property type="match status" value="1"/>
</dbReference>
<keyword evidence="3 6" id="KW-0949">S-adenosyl-L-methionine</keyword>
<protein>
    <recommendedName>
        <fullName evidence="8">Cytosine-specific methyltransferase</fullName>
        <ecNumber evidence="8">2.1.1.37</ecNumber>
    </recommendedName>
</protein>
<dbReference type="CDD" id="cd00093">
    <property type="entry name" value="HTH_XRE"/>
    <property type="match status" value="1"/>
</dbReference>
<keyword evidence="4" id="KW-0680">Restriction system</keyword>
<keyword evidence="2 6" id="KW-0808">Transferase</keyword>
<dbReference type="Gene3D" id="3.90.120.10">
    <property type="entry name" value="DNA Methylase, subunit A, domain 2"/>
    <property type="match status" value="1"/>
</dbReference>
<dbReference type="GO" id="GO:0032259">
    <property type="term" value="P:methylation"/>
    <property type="evidence" value="ECO:0007669"/>
    <property type="project" value="UniProtKB-KW"/>
</dbReference>
<dbReference type="InterPro" id="IPR018117">
    <property type="entry name" value="C5_DNA_meth_AS"/>
</dbReference>
<evidence type="ECO:0000256" key="1">
    <source>
        <dbReference type="ARBA" id="ARBA00022603"/>
    </source>
</evidence>
<dbReference type="Gene3D" id="3.40.50.150">
    <property type="entry name" value="Vaccinia Virus protein VP39"/>
    <property type="match status" value="1"/>
</dbReference>
<dbReference type="SMART" id="SM00530">
    <property type="entry name" value="HTH_XRE"/>
    <property type="match status" value="1"/>
</dbReference>
<evidence type="ECO:0000256" key="5">
    <source>
        <dbReference type="ARBA" id="ARBA00047422"/>
    </source>
</evidence>
<comment type="similarity">
    <text evidence="6 7">Belongs to the class I-like SAM-binding methyltransferase superfamily. C5-methyltransferase family.</text>
</comment>
<dbReference type="EC" id="2.1.1.37" evidence="8"/>
<gene>
    <name evidence="10" type="primary">dcm</name>
    <name evidence="10" type="ORF">ACFPME_05900</name>
</gene>
<dbReference type="InterPro" id="IPR029063">
    <property type="entry name" value="SAM-dependent_MTases_sf"/>
</dbReference>
<dbReference type="InterPro" id="IPR001525">
    <property type="entry name" value="C5_MeTfrase"/>
</dbReference>
<evidence type="ECO:0000256" key="3">
    <source>
        <dbReference type="ARBA" id="ARBA00022691"/>
    </source>
</evidence>
<dbReference type="PROSITE" id="PS00095">
    <property type="entry name" value="C5_MTASE_2"/>
    <property type="match status" value="1"/>
</dbReference>
<dbReference type="Proteomes" id="UP001596013">
    <property type="component" value="Unassembled WGS sequence"/>
</dbReference>
<dbReference type="PROSITE" id="PS00094">
    <property type="entry name" value="C5_MTASE_1"/>
    <property type="match status" value="1"/>
</dbReference>
<evidence type="ECO:0000256" key="6">
    <source>
        <dbReference type="PROSITE-ProRule" id="PRU01016"/>
    </source>
</evidence>
<dbReference type="GO" id="GO:0003886">
    <property type="term" value="F:DNA (cytosine-5-)-methyltransferase activity"/>
    <property type="evidence" value="ECO:0007669"/>
    <property type="project" value="UniProtKB-EC"/>
</dbReference>
<dbReference type="PRINTS" id="PR00105">
    <property type="entry name" value="C5METTRFRASE"/>
</dbReference>
<dbReference type="RefSeq" id="WP_377303077.1">
    <property type="nucleotide sequence ID" value="NZ_JBHSMK010000003.1"/>
</dbReference>
<dbReference type="Gene3D" id="1.10.260.40">
    <property type="entry name" value="lambda repressor-like DNA-binding domains"/>
    <property type="match status" value="1"/>
</dbReference>
<feature type="active site" evidence="6">
    <location>
        <position position="199"/>
    </location>
</feature>
<evidence type="ECO:0000256" key="8">
    <source>
        <dbReference type="RuleBase" id="RU000417"/>
    </source>
</evidence>
<dbReference type="Pfam" id="PF00145">
    <property type="entry name" value="DNA_methylase"/>
    <property type="match status" value="1"/>
</dbReference>
<keyword evidence="1 6" id="KW-0489">Methyltransferase</keyword>
<evidence type="ECO:0000313" key="10">
    <source>
        <dbReference type="EMBL" id="MFC5436083.1"/>
    </source>
</evidence>
<dbReference type="InterPro" id="IPR050390">
    <property type="entry name" value="C5-Methyltransferase"/>
</dbReference>
<evidence type="ECO:0000256" key="4">
    <source>
        <dbReference type="ARBA" id="ARBA00022747"/>
    </source>
</evidence>
<dbReference type="EMBL" id="JBHSMK010000003">
    <property type="protein sequence ID" value="MFC5436083.1"/>
    <property type="molecule type" value="Genomic_DNA"/>
</dbReference>
<dbReference type="InterPro" id="IPR031303">
    <property type="entry name" value="C5_meth_CS"/>
</dbReference>
<evidence type="ECO:0000313" key="11">
    <source>
        <dbReference type="Proteomes" id="UP001596013"/>
    </source>
</evidence>
<reference evidence="11" key="1">
    <citation type="journal article" date="2019" name="Int. J. Syst. Evol. Microbiol.">
        <title>The Global Catalogue of Microorganisms (GCM) 10K type strain sequencing project: providing services to taxonomists for standard genome sequencing and annotation.</title>
        <authorList>
            <consortium name="The Broad Institute Genomics Platform"/>
            <consortium name="The Broad Institute Genome Sequencing Center for Infectious Disease"/>
            <person name="Wu L."/>
            <person name="Ma J."/>
        </authorList>
    </citation>
    <scope>NUCLEOTIDE SEQUENCE [LARGE SCALE GENOMIC DNA]</scope>
    <source>
        <strain evidence="11">JCM 17130</strain>
    </source>
</reference>